<keyword evidence="1" id="KW-0732">Signal</keyword>
<dbReference type="Pfam" id="PF25411">
    <property type="entry name" value="DUF7888"/>
    <property type="match status" value="1"/>
</dbReference>
<sequence length="202" mass="22719">MHFSKLVLIASATTATAAVLPKDTNSGHSTETDLNMVSMIWDGIHEPTLANITSVEILMRSTQETATPLEPRQQGIGNAIKVTVNGIAHAVKWAYAAINWDETRERFTQDATSEMWKYNPDVRTWAAAICYNKGYRVRDYNRISTPQKQKLNSGLLYTDYDCMFMMANNAFWTDSDGGYQNLAYAYDRNRCSFDGNTGDLTC</sequence>
<feature type="domain" description="DUF7888" evidence="2">
    <location>
        <begin position="79"/>
        <end position="202"/>
    </location>
</feature>
<name>A0A4Z1GB44_9HELO</name>
<proteinExistence type="predicted"/>
<organism evidence="3 4">
    <name type="scientific">Botrytis hyacinthi</name>
    <dbReference type="NCBI Taxonomy" id="278943"/>
    <lineage>
        <taxon>Eukaryota</taxon>
        <taxon>Fungi</taxon>
        <taxon>Dikarya</taxon>
        <taxon>Ascomycota</taxon>
        <taxon>Pezizomycotina</taxon>
        <taxon>Leotiomycetes</taxon>
        <taxon>Helotiales</taxon>
        <taxon>Sclerotiniaceae</taxon>
        <taxon>Botrytis</taxon>
    </lineage>
</organism>
<dbReference type="PANTHER" id="PTHR40845">
    <property type="match status" value="1"/>
</dbReference>
<evidence type="ECO:0000259" key="2">
    <source>
        <dbReference type="Pfam" id="PF25411"/>
    </source>
</evidence>
<dbReference type="AlphaFoldDB" id="A0A4Z1GB44"/>
<evidence type="ECO:0000313" key="4">
    <source>
        <dbReference type="Proteomes" id="UP000297814"/>
    </source>
</evidence>
<dbReference type="PANTHER" id="PTHR40845:SF1">
    <property type="match status" value="1"/>
</dbReference>
<reference evidence="3 4" key="1">
    <citation type="submission" date="2017-12" db="EMBL/GenBank/DDBJ databases">
        <title>Comparative genomics of Botrytis spp.</title>
        <authorList>
            <person name="Valero-Jimenez C.A."/>
            <person name="Tapia P."/>
            <person name="Veloso J."/>
            <person name="Silva-Moreno E."/>
            <person name="Staats M."/>
            <person name="Valdes J.H."/>
            <person name="Van Kan J.A.L."/>
        </authorList>
    </citation>
    <scope>NUCLEOTIDE SEQUENCE [LARGE SCALE GENOMIC DNA]</scope>
    <source>
        <strain evidence="3 4">Bh0001</strain>
    </source>
</reference>
<gene>
    <name evidence="3" type="ORF">BHYA_0919g00010</name>
</gene>
<keyword evidence="4" id="KW-1185">Reference proteome</keyword>
<dbReference type="InterPro" id="IPR057210">
    <property type="entry name" value="DUF7888"/>
</dbReference>
<feature type="chain" id="PRO_5021438409" description="DUF7888 domain-containing protein" evidence="1">
    <location>
        <begin position="18"/>
        <end position="202"/>
    </location>
</feature>
<comment type="caution">
    <text evidence="3">The sequence shown here is derived from an EMBL/GenBank/DDBJ whole genome shotgun (WGS) entry which is preliminary data.</text>
</comment>
<feature type="signal peptide" evidence="1">
    <location>
        <begin position="1"/>
        <end position="17"/>
    </location>
</feature>
<evidence type="ECO:0000256" key="1">
    <source>
        <dbReference type="SAM" id="SignalP"/>
    </source>
</evidence>
<dbReference type="Proteomes" id="UP000297814">
    <property type="component" value="Unassembled WGS sequence"/>
</dbReference>
<dbReference type="EMBL" id="PQXK01000914">
    <property type="protein sequence ID" value="TGO31411.1"/>
    <property type="molecule type" value="Genomic_DNA"/>
</dbReference>
<evidence type="ECO:0000313" key="3">
    <source>
        <dbReference type="EMBL" id="TGO31411.1"/>
    </source>
</evidence>
<accession>A0A4Z1GB44</accession>
<protein>
    <recommendedName>
        <fullName evidence="2">DUF7888 domain-containing protein</fullName>
    </recommendedName>
</protein>